<gene>
    <name evidence="1" type="ORF">FA95DRAFT_1583688</name>
</gene>
<comment type="caution">
    <text evidence="1">The sequence shown here is derived from an EMBL/GenBank/DDBJ whole genome shotgun (WGS) entry which is preliminary data.</text>
</comment>
<evidence type="ECO:0000313" key="1">
    <source>
        <dbReference type="EMBL" id="KAI0044614.1"/>
    </source>
</evidence>
<keyword evidence="2" id="KW-1185">Reference proteome</keyword>
<name>A0ACB8RKC4_9AGAM</name>
<organism evidence="1 2">
    <name type="scientific">Auriscalpium vulgare</name>
    <dbReference type="NCBI Taxonomy" id="40419"/>
    <lineage>
        <taxon>Eukaryota</taxon>
        <taxon>Fungi</taxon>
        <taxon>Dikarya</taxon>
        <taxon>Basidiomycota</taxon>
        <taxon>Agaricomycotina</taxon>
        <taxon>Agaricomycetes</taxon>
        <taxon>Russulales</taxon>
        <taxon>Auriscalpiaceae</taxon>
        <taxon>Auriscalpium</taxon>
    </lineage>
</organism>
<sequence length="356" mass="40940">MTREQDNTDYSVSRAHGPDGLTSAEKRWLEHRDVFEAAGYRFRPRHCCGEFFLDREDGKPYHAGHLLDATRMSDGQQVIMKKIPRREGVQELEIVQYLCSEPYASDPRNHTAQLSEVLSVAEDTVIVIPQLRPYDSPPFQTFGEAVAFFSQIFEGLLYMHELGIAHRDCTHNNIMLDSSRMYPAGFHPNKIDRRRDFKGRAKHYTRTQIRPRYLYIDFGLSQRYGPEDTPLVLPARGGDKTAPEHNDYDTPHDPFPTDVYYLGNLVKERFMAVYRGFEFMDGLINDMTDPDPLKRPKMPEVVDRFKSTRAALSTWKLRARLAKHDEAVVACLWRSVGHYIRSVGYIVGGKAAIPDP</sequence>
<accession>A0ACB8RKC4</accession>
<protein>
    <submittedName>
        <fullName evidence="1">Uncharacterized protein</fullName>
    </submittedName>
</protein>
<proteinExistence type="predicted"/>
<dbReference type="Proteomes" id="UP000814033">
    <property type="component" value="Unassembled WGS sequence"/>
</dbReference>
<dbReference type="EMBL" id="MU275977">
    <property type="protein sequence ID" value="KAI0044614.1"/>
    <property type="molecule type" value="Genomic_DNA"/>
</dbReference>
<evidence type="ECO:0000313" key="2">
    <source>
        <dbReference type="Proteomes" id="UP000814033"/>
    </source>
</evidence>
<reference evidence="1" key="2">
    <citation type="journal article" date="2022" name="New Phytol.">
        <title>Evolutionary transition to the ectomycorrhizal habit in the genomes of a hyperdiverse lineage of mushroom-forming fungi.</title>
        <authorList>
            <person name="Looney B."/>
            <person name="Miyauchi S."/>
            <person name="Morin E."/>
            <person name="Drula E."/>
            <person name="Courty P.E."/>
            <person name="Kohler A."/>
            <person name="Kuo A."/>
            <person name="LaButti K."/>
            <person name="Pangilinan J."/>
            <person name="Lipzen A."/>
            <person name="Riley R."/>
            <person name="Andreopoulos W."/>
            <person name="He G."/>
            <person name="Johnson J."/>
            <person name="Nolan M."/>
            <person name="Tritt A."/>
            <person name="Barry K.W."/>
            <person name="Grigoriev I.V."/>
            <person name="Nagy L.G."/>
            <person name="Hibbett D."/>
            <person name="Henrissat B."/>
            <person name="Matheny P.B."/>
            <person name="Labbe J."/>
            <person name="Martin F.M."/>
        </authorList>
    </citation>
    <scope>NUCLEOTIDE SEQUENCE</scope>
    <source>
        <strain evidence="1">FP105234-sp</strain>
    </source>
</reference>
<reference evidence="1" key="1">
    <citation type="submission" date="2021-02" db="EMBL/GenBank/DDBJ databases">
        <authorList>
            <consortium name="DOE Joint Genome Institute"/>
            <person name="Ahrendt S."/>
            <person name="Looney B.P."/>
            <person name="Miyauchi S."/>
            <person name="Morin E."/>
            <person name="Drula E."/>
            <person name="Courty P.E."/>
            <person name="Chicoki N."/>
            <person name="Fauchery L."/>
            <person name="Kohler A."/>
            <person name="Kuo A."/>
            <person name="Labutti K."/>
            <person name="Pangilinan J."/>
            <person name="Lipzen A."/>
            <person name="Riley R."/>
            <person name="Andreopoulos W."/>
            <person name="He G."/>
            <person name="Johnson J."/>
            <person name="Barry K.W."/>
            <person name="Grigoriev I.V."/>
            <person name="Nagy L."/>
            <person name="Hibbett D."/>
            <person name="Henrissat B."/>
            <person name="Matheny P.B."/>
            <person name="Labbe J."/>
            <person name="Martin F."/>
        </authorList>
    </citation>
    <scope>NUCLEOTIDE SEQUENCE</scope>
    <source>
        <strain evidence="1">FP105234-sp</strain>
    </source>
</reference>